<dbReference type="EMBL" id="JAAXPG010000046">
    <property type="protein sequence ID" value="NKZ01870.1"/>
    <property type="molecule type" value="Genomic_DNA"/>
</dbReference>
<evidence type="ECO:0000313" key="4">
    <source>
        <dbReference type="EMBL" id="NKZ01870.1"/>
    </source>
</evidence>
<feature type="signal peptide" evidence="2">
    <location>
        <begin position="1"/>
        <end position="27"/>
    </location>
</feature>
<sequence length="350" mass="36672">MTPKALLASALAATVLLPALGTAPASAEDVPRPIGDTTAPVGEAPPPAGDVAVPAGEAVAPAGEVADPASAGDDPASAGDAEGAFSSTYRHNTFERPAAGSAYTLAEWEKDGWYAPSARGLEERAVIDDSVPAHGGGQSLRVLYPEGKIGPRDSGGLAPFRLTPAREYYLSFWARLDEDFSWGTTSFGGKLGFGLAGGAGCSGGDVCTGENGYSSRVVWRRDGKAELYYYHMDKKGEFGDSEPLVADGAAVHLPRGEWVHIAQRVRVNTVTDGQASPDGEIEVFYNGEPAAMVTGLRLVTDEDLVDKAYLWSFFGGSTEGFAPAHDSYVWYDDLKVSTSRADICELGGCV</sequence>
<keyword evidence="5" id="KW-1185">Reference proteome</keyword>
<evidence type="ECO:0000313" key="5">
    <source>
        <dbReference type="Proteomes" id="UP000553209"/>
    </source>
</evidence>
<feature type="region of interest" description="Disordered" evidence="1">
    <location>
        <begin position="23"/>
        <end position="53"/>
    </location>
</feature>
<dbReference type="RefSeq" id="WP_061083503.1">
    <property type="nucleotide sequence ID" value="NZ_JAAXPG010000046.1"/>
</dbReference>
<evidence type="ECO:0000256" key="1">
    <source>
        <dbReference type="SAM" id="MobiDB-lite"/>
    </source>
</evidence>
<gene>
    <name evidence="4" type="ORF">HGB44_30020</name>
</gene>
<dbReference type="Gene3D" id="2.60.120.200">
    <property type="match status" value="1"/>
</dbReference>
<reference evidence="4 5" key="1">
    <citation type="submission" date="2020-04" db="EMBL/GenBank/DDBJ databases">
        <title>MicrobeNet Type strains.</title>
        <authorList>
            <person name="Nicholson A.C."/>
        </authorList>
    </citation>
    <scope>NUCLEOTIDE SEQUENCE [LARGE SCALE GENOMIC DNA]</scope>
    <source>
        <strain evidence="4 5">ATCC 23612</strain>
    </source>
</reference>
<feature type="chain" id="PRO_5030713423" description="Polysaccharide lyase 14 domain-containing protein" evidence="2">
    <location>
        <begin position="28"/>
        <end position="350"/>
    </location>
</feature>
<evidence type="ECO:0000259" key="3">
    <source>
        <dbReference type="Pfam" id="PF21294"/>
    </source>
</evidence>
<accession>A0A7X6MJS3</accession>
<comment type="caution">
    <text evidence="4">The sequence shown here is derived from an EMBL/GenBank/DDBJ whole genome shotgun (WGS) entry which is preliminary data.</text>
</comment>
<name>A0A7X6MJS3_9ACTN</name>
<dbReference type="PANTHER" id="PTHR40124:SF1">
    <property type="entry name" value="DISAGGREGATASE RELATED REPEAT PROTEIN"/>
    <property type="match status" value="1"/>
</dbReference>
<feature type="domain" description="Polysaccharide lyase 14" evidence="3">
    <location>
        <begin position="136"/>
        <end position="333"/>
    </location>
</feature>
<evidence type="ECO:0000256" key="2">
    <source>
        <dbReference type="SAM" id="SignalP"/>
    </source>
</evidence>
<dbReference type="Proteomes" id="UP000553209">
    <property type="component" value="Unassembled WGS sequence"/>
</dbReference>
<protein>
    <recommendedName>
        <fullName evidence="3">Polysaccharide lyase 14 domain-containing protein</fullName>
    </recommendedName>
</protein>
<dbReference type="AlphaFoldDB" id="A0A7X6MJS3"/>
<dbReference type="InterPro" id="IPR048958">
    <property type="entry name" value="Polysacc_lyase_14"/>
</dbReference>
<keyword evidence="2" id="KW-0732">Signal</keyword>
<organism evidence="4 5">
    <name type="scientific">Nocardiopsis alborubida</name>
    <dbReference type="NCBI Taxonomy" id="146802"/>
    <lineage>
        <taxon>Bacteria</taxon>
        <taxon>Bacillati</taxon>
        <taxon>Actinomycetota</taxon>
        <taxon>Actinomycetes</taxon>
        <taxon>Streptosporangiales</taxon>
        <taxon>Nocardiopsidaceae</taxon>
        <taxon>Nocardiopsis</taxon>
    </lineage>
</organism>
<dbReference type="Pfam" id="PF21294">
    <property type="entry name" value="Polysacc_lyase_14"/>
    <property type="match status" value="1"/>
</dbReference>
<dbReference type="PANTHER" id="PTHR40124">
    <property type="match status" value="1"/>
</dbReference>
<proteinExistence type="predicted"/>